<evidence type="ECO:0000313" key="1">
    <source>
        <dbReference type="EMBL" id="KAK6337208.1"/>
    </source>
</evidence>
<name>A0AAN8MUH9_9PEZI</name>
<dbReference type="AlphaFoldDB" id="A0AAN8MUH9"/>
<dbReference type="EMBL" id="JAVHNR010000007">
    <property type="protein sequence ID" value="KAK6337208.1"/>
    <property type="molecule type" value="Genomic_DNA"/>
</dbReference>
<accession>A0AAN8MUH9</accession>
<organism evidence="1 2">
    <name type="scientific">Orbilia javanica</name>
    <dbReference type="NCBI Taxonomy" id="47235"/>
    <lineage>
        <taxon>Eukaryota</taxon>
        <taxon>Fungi</taxon>
        <taxon>Dikarya</taxon>
        <taxon>Ascomycota</taxon>
        <taxon>Pezizomycotina</taxon>
        <taxon>Orbiliomycetes</taxon>
        <taxon>Orbiliales</taxon>
        <taxon>Orbiliaceae</taxon>
        <taxon>Orbilia</taxon>
    </lineage>
</organism>
<gene>
    <name evidence="1" type="ORF">TWF718_009990</name>
</gene>
<comment type="caution">
    <text evidence="1">The sequence shown here is derived from an EMBL/GenBank/DDBJ whole genome shotgun (WGS) entry which is preliminary data.</text>
</comment>
<keyword evidence="2" id="KW-1185">Reference proteome</keyword>
<sequence>MPFNIKYCQAQTDNRLVNGIIQFRASKAAQSADFRSPTAAAAAPRLMAPILTEPALATVDK</sequence>
<evidence type="ECO:0000313" key="2">
    <source>
        <dbReference type="Proteomes" id="UP001313282"/>
    </source>
</evidence>
<protein>
    <submittedName>
        <fullName evidence="1">Uncharacterized protein</fullName>
    </submittedName>
</protein>
<reference evidence="1 2" key="1">
    <citation type="submission" date="2019-10" db="EMBL/GenBank/DDBJ databases">
        <authorList>
            <person name="Palmer J.M."/>
        </authorList>
    </citation>
    <scope>NUCLEOTIDE SEQUENCE [LARGE SCALE GENOMIC DNA]</scope>
    <source>
        <strain evidence="1 2">TWF718</strain>
    </source>
</reference>
<dbReference type="Proteomes" id="UP001313282">
    <property type="component" value="Unassembled WGS sequence"/>
</dbReference>
<proteinExistence type="predicted"/>